<gene>
    <name evidence="3" type="ORF">V0U35_08165</name>
</gene>
<name>A0ABU7LYK9_9PROT</name>
<dbReference type="Proteomes" id="UP001310692">
    <property type="component" value="Unassembled WGS sequence"/>
</dbReference>
<evidence type="ECO:0000313" key="4">
    <source>
        <dbReference type="Proteomes" id="UP001310692"/>
    </source>
</evidence>
<dbReference type="SUPFAM" id="SSF56281">
    <property type="entry name" value="Metallo-hydrolase/oxidoreductase"/>
    <property type="match status" value="1"/>
</dbReference>
<comment type="caution">
    <text evidence="3">The sequence shown here is derived from an EMBL/GenBank/DDBJ whole genome shotgun (WGS) entry which is preliminary data.</text>
</comment>
<evidence type="ECO:0000256" key="1">
    <source>
        <dbReference type="SAM" id="SignalP"/>
    </source>
</evidence>
<feature type="signal peptide" evidence="1">
    <location>
        <begin position="1"/>
        <end position="22"/>
    </location>
</feature>
<accession>A0ABU7LYK9</accession>
<dbReference type="RefSeq" id="WP_330196203.1">
    <property type="nucleotide sequence ID" value="NZ_JAZDRO010000003.1"/>
</dbReference>
<protein>
    <submittedName>
        <fullName evidence="3">MBL fold metallo-hydrolase</fullName>
    </submittedName>
</protein>
<keyword evidence="1" id="KW-0732">Signal</keyword>
<dbReference type="EMBL" id="JAZDRO010000003">
    <property type="protein sequence ID" value="MEE2566652.1"/>
    <property type="molecule type" value="Genomic_DNA"/>
</dbReference>
<proteinExistence type="predicted"/>
<reference evidence="3 4" key="1">
    <citation type="submission" date="2024-01" db="EMBL/GenBank/DDBJ databases">
        <title>Hyphobacterium bacterium isolated from marine sediment.</title>
        <authorList>
            <person name="Zhao S."/>
        </authorList>
    </citation>
    <scope>NUCLEOTIDE SEQUENCE [LARGE SCALE GENOMIC DNA]</scope>
    <source>
        <strain evidence="3 4">Y60-23</strain>
    </source>
</reference>
<feature type="domain" description="Metallo-beta-lactamase" evidence="2">
    <location>
        <begin position="310"/>
        <end position="446"/>
    </location>
</feature>
<dbReference type="Pfam" id="PF00753">
    <property type="entry name" value="Lactamase_B"/>
    <property type="match status" value="1"/>
</dbReference>
<evidence type="ECO:0000313" key="3">
    <source>
        <dbReference type="EMBL" id="MEE2566652.1"/>
    </source>
</evidence>
<organism evidence="3 4">
    <name type="scientific">Hyphobacterium marinum</name>
    <dbReference type="NCBI Taxonomy" id="3116574"/>
    <lineage>
        <taxon>Bacteria</taxon>
        <taxon>Pseudomonadati</taxon>
        <taxon>Pseudomonadota</taxon>
        <taxon>Alphaproteobacteria</taxon>
        <taxon>Maricaulales</taxon>
        <taxon>Maricaulaceae</taxon>
        <taxon>Hyphobacterium</taxon>
    </lineage>
</organism>
<feature type="chain" id="PRO_5046906162" evidence="1">
    <location>
        <begin position="23"/>
        <end position="540"/>
    </location>
</feature>
<keyword evidence="4" id="KW-1185">Reference proteome</keyword>
<sequence>MITRSTLFAALLLAGASSATMAQTQDWTAETLLTRMYDAHGGGAVDGIHSLEFETVGYFHGRFQSRHTEPPWDLIPIRQYTAIDFENPRAARDVLSAWPGGLTMGYRSIIDGDTDWHLNTIARIYESGTFHGYNSTMGSVRVRFPVYFVQSLLEDTSRVSSIGSETRSGMDYLTLVYDEGSTMYINPETFLIDSVEYSAANHMVGREVDYRRVYDNYTDVGGIMVPQRYLMWVEGLPYYDLSLPTIRFNTDIGRHMEIPDNFVEVANTDAYSGQMEIGVREVADGVYAAGNGETQILYVEFDDYFVAMETGGFPSYAENTHAAMQPYMNGKPLRYIIPTHYHDDHLIAVHYYARIGATILTTRDKEAYIRELLNRTWGAHGPVTDATFEYIDGPVRTFTDETNRFDVHVYADAPHTENMLVGYVAGSGILFSGDTVIGWIQPEPGIVRQGAPYAALHLDQWVRDRQAAGEMGAVNEYVNVHGVPYSLAEWRQMLATERTFTTLPDNEAMPVLTWFERYGLNDNTTSDPDLEIRHGARTTN</sequence>
<evidence type="ECO:0000259" key="2">
    <source>
        <dbReference type="Pfam" id="PF00753"/>
    </source>
</evidence>
<dbReference type="InterPro" id="IPR001279">
    <property type="entry name" value="Metallo-B-lactamas"/>
</dbReference>
<dbReference type="Gene3D" id="3.60.15.10">
    <property type="entry name" value="Ribonuclease Z/Hydroxyacylglutathione hydrolase-like"/>
    <property type="match status" value="1"/>
</dbReference>
<dbReference type="InterPro" id="IPR036866">
    <property type="entry name" value="RibonucZ/Hydroxyglut_hydro"/>
</dbReference>